<dbReference type="Gene3D" id="3.40.50.1820">
    <property type="entry name" value="alpha/beta hydrolase"/>
    <property type="match status" value="1"/>
</dbReference>
<dbReference type="InterPro" id="IPR029058">
    <property type="entry name" value="AB_hydrolase_fold"/>
</dbReference>
<organism evidence="3 4">
    <name type="scientific">Pseudidiomarina halophila</name>
    <dbReference type="NCBI Taxonomy" id="1449799"/>
    <lineage>
        <taxon>Bacteria</taxon>
        <taxon>Pseudomonadati</taxon>
        <taxon>Pseudomonadota</taxon>
        <taxon>Gammaproteobacteria</taxon>
        <taxon>Alteromonadales</taxon>
        <taxon>Idiomarinaceae</taxon>
        <taxon>Pseudidiomarina</taxon>
    </lineage>
</organism>
<dbReference type="PANTHER" id="PTHR43265">
    <property type="entry name" value="ESTERASE ESTD"/>
    <property type="match status" value="1"/>
</dbReference>
<keyword evidence="4" id="KW-1185">Reference proteome</keyword>
<feature type="domain" description="Serine aminopeptidase S33" evidence="2">
    <location>
        <begin position="174"/>
        <end position="413"/>
    </location>
</feature>
<dbReference type="InterPro" id="IPR022742">
    <property type="entry name" value="Hydrolase_4"/>
</dbReference>
<dbReference type="RefSeq" id="WP_126763275.1">
    <property type="nucleotide sequence ID" value="NZ_JBHLTZ010000012.1"/>
</dbReference>
<feature type="signal peptide" evidence="1">
    <location>
        <begin position="1"/>
        <end position="19"/>
    </location>
</feature>
<gene>
    <name evidence="3" type="ORF">CWI69_07080</name>
</gene>
<proteinExistence type="predicted"/>
<evidence type="ECO:0000256" key="1">
    <source>
        <dbReference type="SAM" id="SignalP"/>
    </source>
</evidence>
<protein>
    <recommendedName>
        <fullName evidence="2">Serine aminopeptidase S33 domain-containing protein</fullName>
    </recommendedName>
</protein>
<dbReference type="AlphaFoldDB" id="A0A432XVP6"/>
<keyword evidence="1" id="KW-0732">Signal</keyword>
<dbReference type="Proteomes" id="UP000287198">
    <property type="component" value="Unassembled WGS sequence"/>
</dbReference>
<dbReference type="Pfam" id="PF12146">
    <property type="entry name" value="Hydrolase_4"/>
    <property type="match status" value="1"/>
</dbReference>
<evidence type="ECO:0000313" key="4">
    <source>
        <dbReference type="Proteomes" id="UP000287198"/>
    </source>
</evidence>
<dbReference type="InterPro" id="IPR053145">
    <property type="entry name" value="AB_hydrolase_Est10"/>
</dbReference>
<dbReference type="OrthoDB" id="9789573at2"/>
<accession>A0A432XVP6</accession>
<dbReference type="PANTHER" id="PTHR43265:SF1">
    <property type="entry name" value="ESTERASE ESTD"/>
    <property type="match status" value="1"/>
</dbReference>
<evidence type="ECO:0000313" key="3">
    <source>
        <dbReference type="EMBL" id="RUO52800.1"/>
    </source>
</evidence>
<dbReference type="GO" id="GO:0052689">
    <property type="term" value="F:carboxylic ester hydrolase activity"/>
    <property type="evidence" value="ECO:0007669"/>
    <property type="project" value="TreeGrafter"/>
</dbReference>
<evidence type="ECO:0000259" key="2">
    <source>
        <dbReference type="Pfam" id="PF12146"/>
    </source>
</evidence>
<dbReference type="EMBL" id="PIPW01000002">
    <property type="protein sequence ID" value="RUO52800.1"/>
    <property type="molecule type" value="Genomic_DNA"/>
</dbReference>
<dbReference type="SUPFAM" id="SSF53474">
    <property type="entry name" value="alpha/beta-Hydrolases"/>
    <property type="match status" value="1"/>
</dbReference>
<feature type="chain" id="PRO_5019398765" description="Serine aminopeptidase S33 domain-containing protein" evidence="1">
    <location>
        <begin position="20"/>
        <end position="451"/>
    </location>
</feature>
<reference evidence="4" key="1">
    <citation type="journal article" date="2018" name="Front. Microbiol.">
        <title>Genome-Based Analysis Reveals the Taxonomy and Diversity of the Family Idiomarinaceae.</title>
        <authorList>
            <person name="Liu Y."/>
            <person name="Lai Q."/>
            <person name="Shao Z."/>
        </authorList>
    </citation>
    <scope>NUCLEOTIDE SEQUENCE [LARGE SCALE GENOMIC DNA]</scope>
    <source>
        <strain evidence="4">BH195</strain>
    </source>
</reference>
<sequence>MKKMLLAVLTIFLVNSAMSAELKTDKWEGHATLPDEQQLPLELTIYRQSYGPTANVSSPAQGVATIPVNDLTITDDSITMALPTLGAQLSLQTRADKCLVGKLTQGMQLPVELCPVTNEAAKDAAVQELQFQATDGTWLSGSLYAPAQGTVRTIALIAHGSGPTDRAGTFGKHQLYDKLARQLAADNIAVFSYDKRGIRRSQGNYIEAGVSDLTADYLAAHRFLSAQFPDAAIGFVGHSEGSTVVAMAANQVTPEFLISLGGVGLNGIDAIVLQDKTESMAKGATAEQAQVLQQIAQAFYQRVLTAGDNAEREASIAALLNDLTPQQRDIYDTYGATTYTLSRDNIHDAALHGILATDPTHYWRKLCVPTLIMNGDKDVQVPAEENVSGLQQALASCTHANIDAVILPNYNHMFQATDDGNVALYQSLPNGFDKSVTQKISSWIHSVVSAE</sequence>
<comment type="caution">
    <text evidence="3">The sequence shown here is derived from an EMBL/GenBank/DDBJ whole genome shotgun (WGS) entry which is preliminary data.</text>
</comment>
<name>A0A432XVP6_9GAMM</name>